<dbReference type="STRING" id="45286.A0A109V077"/>
<dbReference type="CDD" id="cd12246">
    <property type="entry name" value="RRM1_U1A_like"/>
    <property type="match status" value="1"/>
</dbReference>
<dbReference type="SMART" id="SM00360">
    <property type="entry name" value="RRM"/>
    <property type="match status" value="1"/>
</dbReference>
<dbReference type="InterPro" id="IPR035979">
    <property type="entry name" value="RBD_domain_sf"/>
</dbReference>
<keyword evidence="5" id="KW-1185">Reference proteome</keyword>
<proteinExistence type="predicted"/>
<dbReference type="EMBL" id="CP014246">
    <property type="protein sequence ID" value="AMD21933.1"/>
    <property type="molecule type" value="Genomic_DNA"/>
</dbReference>
<feature type="region of interest" description="Disordered" evidence="2">
    <location>
        <begin position="1"/>
        <end position="30"/>
    </location>
</feature>
<evidence type="ECO:0000256" key="1">
    <source>
        <dbReference type="PROSITE-ProRule" id="PRU00176"/>
    </source>
</evidence>
<protein>
    <submittedName>
        <fullName evidence="4">HFR078Wp</fullName>
    </submittedName>
</protein>
<dbReference type="InterPro" id="IPR000504">
    <property type="entry name" value="RRM_dom"/>
</dbReference>
<evidence type="ECO:0000313" key="4">
    <source>
        <dbReference type="EMBL" id="AMD21933.1"/>
    </source>
</evidence>
<reference evidence="4 5" key="1">
    <citation type="submission" date="2016-01" db="EMBL/GenBank/DDBJ databases">
        <title>Genome sequence of the yeast Holleya sinecauda.</title>
        <authorList>
            <person name="Dietrich F.S."/>
        </authorList>
    </citation>
    <scope>NUCLEOTIDE SEQUENCE [LARGE SCALE GENOMIC DNA]</scope>
    <source>
        <strain evidence="4 5">ATCC 58844</strain>
    </source>
</reference>
<dbReference type="OrthoDB" id="277802at2759"/>
<accession>A0A109V077</accession>
<feature type="compositionally biased region" description="Polar residues" evidence="2">
    <location>
        <begin position="16"/>
        <end position="30"/>
    </location>
</feature>
<dbReference type="Pfam" id="PF13893">
    <property type="entry name" value="RRM_5"/>
    <property type="match status" value="1"/>
</dbReference>
<evidence type="ECO:0000256" key="2">
    <source>
        <dbReference type="SAM" id="MobiDB-lite"/>
    </source>
</evidence>
<name>A0A109V077_9SACH</name>
<dbReference type="PROSITE" id="PS50102">
    <property type="entry name" value="RRM"/>
    <property type="match status" value="1"/>
</dbReference>
<keyword evidence="1" id="KW-0694">RNA-binding</keyword>
<feature type="domain" description="RRM" evidence="3">
    <location>
        <begin position="29"/>
        <end position="106"/>
    </location>
</feature>
<dbReference type="SUPFAM" id="SSF54928">
    <property type="entry name" value="RNA-binding domain, RBD"/>
    <property type="match status" value="1"/>
</dbReference>
<dbReference type="GO" id="GO:0003723">
    <property type="term" value="F:RNA binding"/>
    <property type="evidence" value="ECO:0007669"/>
    <property type="project" value="UniProtKB-UniRule"/>
</dbReference>
<organism evidence="4 5">
    <name type="scientific">Eremothecium sinecaudum</name>
    <dbReference type="NCBI Taxonomy" id="45286"/>
    <lineage>
        <taxon>Eukaryota</taxon>
        <taxon>Fungi</taxon>
        <taxon>Dikarya</taxon>
        <taxon>Ascomycota</taxon>
        <taxon>Saccharomycotina</taxon>
        <taxon>Saccharomycetes</taxon>
        <taxon>Saccharomycetales</taxon>
        <taxon>Saccharomycetaceae</taxon>
        <taxon>Eremothecium</taxon>
    </lineage>
</organism>
<evidence type="ECO:0000313" key="5">
    <source>
        <dbReference type="Proteomes" id="UP000243052"/>
    </source>
</evidence>
<dbReference type="Proteomes" id="UP000243052">
    <property type="component" value="Chromosome vi"/>
</dbReference>
<dbReference type="Gene3D" id="3.30.70.330">
    <property type="match status" value="1"/>
</dbReference>
<evidence type="ECO:0000259" key="3">
    <source>
        <dbReference type="PROSITE" id="PS50102"/>
    </source>
</evidence>
<sequence>MDDGPLTKKPKYAAYASQQPSEENSTPKNTLYVNNLNDQIRVETLKSNLYLLFSTFGEVLRVSISHKQRGQAFIIFRSVDEANLAMLSLKNEHLFGKPMHIEFSKADTKDVR</sequence>
<dbReference type="AlphaFoldDB" id="A0A109V077"/>
<dbReference type="InterPro" id="IPR012677">
    <property type="entry name" value="Nucleotide-bd_a/b_plait_sf"/>
</dbReference>
<gene>
    <name evidence="4" type="ORF">AW171_hschr63930</name>
</gene>
<dbReference type="RefSeq" id="XP_017988929.1">
    <property type="nucleotide sequence ID" value="XM_018133440.1"/>
</dbReference>
<dbReference type="GeneID" id="28725255"/>